<dbReference type="SUPFAM" id="SSF46894">
    <property type="entry name" value="C-terminal effector domain of the bipartite response regulators"/>
    <property type="match status" value="1"/>
</dbReference>
<dbReference type="PROSITE" id="PS50110">
    <property type="entry name" value="RESPONSE_REGULATORY"/>
    <property type="match status" value="1"/>
</dbReference>
<dbReference type="CDD" id="cd06170">
    <property type="entry name" value="LuxR_C_like"/>
    <property type="match status" value="1"/>
</dbReference>
<evidence type="ECO:0000256" key="3">
    <source>
        <dbReference type="ARBA" id="ARBA00023125"/>
    </source>
</evidence>
<keyword evidence="2" id="KW-0805">Transcription regulation</keyword>
<evidence type="ECO:0000313" key="9">
    <source>
        <dbReference type="Proteomes" id="UP000266677"/>
    </source>
</evidence>
<dbReference type="AlphaFoldDB" id="A0A3A4KIZ7"/>
<dbReference type="PROSITE" id="PS00622">
    <property type="entry name" value="HTH_LUXR_1"/>
    <property type="match status" value="1"/>
</dbReference>
<dbReference type="GO" id="GO:0006355">
    <property type="term" value="P:regulation of DNA-templated transcription"/>
    <property type="evidence" value="ECO:0007669"/>
    <property type="project" value="InterPro"/>
</dbReference>
<dbReference type="Gene3D" id="3.40.50.2300">
    <property type="match status" value="1"/>
</dbReference>
<keyword evidence="1 5" id="KW-0597">Phosphoprotein</keyword>
<dbReference type="RefSeq" id="WP_120042739.1">
    <property type="nucleotide sequence ID" value="NZ_QZFU01000023.1"/>
</dbReference>
<proteinExistence type="predicted"/>
<accession>A0A3A4KIZ7</accession>
<protein>
    <submittedName>
        <fullName evidence="8">DNA-binding response regulator</fullName>
    </submittedName>
</protein>
<dbReference type="Pfam" id="PF00072">
    <property type="entry name" value="Response_reg"/>
    <property type="match status" value="1"/>
</dbReference>
<dbReference type="Proteomes" id="UP000266677">
    <property type="component" value="Unassembled WGS sequence"/>
</dbReference>
<feature type="domain" description="HTH luxR-type" evidence="6">
    <location>
        <begin position="148"/>
        <end position="213"/>
    </location>
</feature>
<feature type="modified residue" description="4-aspartylphosphate" evidence="5">
    <location>
        <position position="55"/>
    </location>
</feature>
<dbReference type="InterPro" id="IPR000792">
    <property type="entry name" value="Tscrpt_reg_LuxR_C"/>
</dbReference>
<sequence length="215" mass="23053">MTLRILLVDDHATFRSGLRLAVQTQPDMTCVGEAGDGRTAIAEALRLRPDIVLLDIRMPKLDGLAAAEAILAVPGTGVRVVVLTTYDIDDYVYRALRAGASGFLLKSMPTAELVAALRVAARGDALIDPTVTRRLIERFTASLAPRPEPVGLDRLTAREREVLGRLAEGKANAEIAAALGVSEETVKTHVSRILSKLGLRDRVQAVVYAHVNGLA</sequence>
<keyword evidence="9" id="KW-1185">Reference proteome</keyword>
<keyword evidence="4" id="KW-0804">Transcription</keyword>
<dbReference type="SUPFAM" id="SSF52172">
    <property type="entry name" value="CheY-like"/>
    <property type="match status" value="1"/>
</dbReference>
<evidence type="ECO:0000256" key="1">
    <source>
        <dbReference type="ARBA" id="ARBA00022553"/>
    </source>
</evidence>
<dbReference type="InterPro" id="IPR039420">
    <property type="entry name" value="WalR-like"/>
</dbReference>
<evidence type="ECO:0000256" key="2">
    <source>
        <dbReference type="ARBA" id="ARBA00023015"/>
    </source>
</evidence>
<evidence type="ECO:0000256" key="4">
    <source>
        <dbReference type="ARBA" id="ARBA00023163"/>
    </source>
</evidence>
<organism evidence="8 9">
    <name type="scientific">Nocardia panacis</name>
    <dbReference type="NCBI Taxonomy" id="2340916"/>
    <lineage>
        <taxon>Bacteria</taxon>
        <taxon>Bacillati</taxon>
        <taxon>Actinomycetota</taxon>
        <taxon>Actinomycetes</taxon>
        <taxon>Mycobacteriales</taxon>
        <taxon>Nocardiaceae</taxon>
        <taxon>Nocardia</taxon>
    </lineage>
</organism>
<dbReference type="PRINTS" id="PR00038">
    <property type="entry name" value="HTHLUXR"/>
</dbReference>
<gene>
    <name evidence="8" type="ORF">D5S18_21040</name>
</gene>
<dbReference type="InterPro" id="IPR001789">
    <property type="entry name" value="Sig_transdc_resp-reg_receiver"/>
</dbReference>
<dbReference type="InterPro" id="IPR058245">
    <property type="entry name" value="NreC/VraR/RcsB-like_REC"/>
</dbReference>
<dbReference type="InterPro" id="IPR011006">
    <property type="entry name" value="CheY-like_superfamily"/>
</dbReference>
<dbReference type="PANTHER" id="PTHR43214:SF24">
    <property type="entry name" value="TRANSCRIPTIONAL REGULATORY PROTEIN NARL-RELATED"/>
    <property type="match status" value="1"/>
</dbReference>
<dbReference type="Pfam" id="PF00196">
    <property type="entry name" value="GerE"/>
    <property type="match status" value="1"/>
</dbReference>
<dbReference type="OrthoDB" id="9808843at2"/>
<keyword evidence="3 8" id="KW-0238">DNA-binding</keyword>
<dbReference type="EMBL" id="QZFU01000023">
    <property type="protein sequence ID" value="RJO73663.1"/>
    <property type="molecule type" value="Genomic_DNA"/>
</dbReference>
<evidence type="ECO:0000256" key="5">
    <source>
        <dbReference type="PROSITE-ProRule" id="PRU00169"/>
    </source>
</evidence>
<reference evidence="8 9" key="1">
    <citation type="submission" date="2018-09" db="EMBL/GenBank/DDBJ databases">
        <title>YIM PH21274 draft genome.</title>
        <authorList>
            <person name="Miao C."/>
        </authorList>
    </citation>
    <scope>NUCLEOTIDE SEQUENCE [LARGE SCALE GENOMIC DNA]</scope>
    <source>
        <strain evidence="8 9">YIM PH 21724</strain>
    </source>
</reference>
<evidence type="ECO:0000313" key="8">
    <source>
        <dbReference type="EMBL" id="RJO73663.1"/>
    </source>
</evidence>
<dbReference type="GO" id="GO:0003677">
    <property type="term" value="F:DNA binding"/>
    <property type="evidence" value="ECO:0007669"/>
    <property type="project" value="UniProtKB-KW"/>
</dbReference>
<dbReference type="CDD" id="cd17535">
    <property type="entry name" value="REC_NarL-like"/>
    <property type="match status" value="1"/>
</dbReference>
<dbReference type="SMART" id="SM00448">
    <property type="entry name" value="REC"/>
    <property type="match status" value="1"/>
</dbReference>
<dbReference type="GO" id="GO:0000160">
    <property type="term" value="P:phosphorelay signal transduction system"/>
    <property type="evidence" value="ECO:0007669"/>
    <property type="project" value="InterPro"/>
</dbReference>
<comment type="caution">
    <text evidence="8">The sequence shown here is derived from an EMBL/GenBank/DDBJ whole genome shotgun (WGS) entry which is preliminary data.</text>
</comment>
<feature type="domain" description="Response regulatory" evidence="7">
    <location>
        <begin position="4"/>
        <end position="121"/>
    </location>
</feature>
<dbReference type="PANTHER" id="PTHR43214">
    <property type="entry name" value="TWO-COMPONENT RESPONSE REGULATOR"/>
    <property type="match status" value="1"/>
</dbReference>
<dbReference type="PROSITE" id="PS50043">
    <property type="entry name" value="HTH_LUXR_2"/>
    <property type="match status" value="1"/>
</dbReference>
<evidence type="ECO:0000259" key="6">
    <source>
        <dbReference type="PROSITE" id="PS50043"/>
    </source>
</evidence>
<name>A0A3A4KIZ7_9NOCA</name>
<dbReference type="SMART" id="SM00421">
    <property type="entry name" value="HTH_LUXR"/>
    <property type="match status" value="1"/>
</dbReference>
<dbReference type="InterPro" id="IPR016032">
    <property type="entry name" value="Sig_transdc_resp-reg_C-effctor"/>
</dbReference>
<evidence type="ECO:0000259" key="7">
    <source>
        <dbReference type="PROSITE" id="PS50110"/>
    </source>
</evidence>